<dbReference type="InterPro" id="IPR036163">
    <property type="entry name" value="HMA_dom_sf"/>
</dbReference>
<dbReference type="Pfam" id="PF00702">
    <property type="entry name" value="Hydrolase"/>
    <property type="match status" value="1"/>
</dbReference>
<dbReference type="InterPro" id="IPR018303">
    <property type="entry name" value="ATPase_P-typ_P_site"/>
</dbReference>
<keyword evidence="7 18" id="KW-0479">Metal-binding</keyword>
<dbReference type="GO" id="GO:0043682">
    <property type="term" value="F:P-type divalent copper transporter activity"/>
    <property type="evidence" value="ECO:0007669"/>
    <property type="project" value="TreeGrafter"/>
</dbReference>
<dbReference type="Gene3D" id="2.70.150.10">
    <property type="entry name" value="Calcium-transporting ATPase, cytoplasmic transduction domain A"/>
    <property type="match status" value="1"/>
</dbReference>
<reference evidence="20 21" key="1">
    <citation type="submission" date="2016-09" db="EMBL/GenBank/DDBJ databases">
        <title>Metabolic pathway, cell adaptation mechanisms and a novel monoxygenase revealed through proteogenomic-transcription analysis of a Sphingomonas haloaromaticamans strain degrading the fungicide ortho-phenylphenol.</title>
        <authorList>
            <person name="Perruchon C."/>
            <person name="Papadopoulou E.S."/>
            <person name="Rousidou C."/>
            <person name="Vasileiadis S."/>
            <person name="Tanou G."/>
            <person name="Amoutzias G."/>
            <person name="Molassiotis A."/>
            <person name="Karpouzas D.G."/>
        </authorList>
    </citation>
    <scope>NUCLEOTIDE SEQUENCE [LARGE SCALE GENOMIC DNA]</scope>
    <source>
        <strain evidence="20 21">P3</strain>
    </source>
</reference>
<evidence type="ECO:0000256" key="12">
    <source>
        <dbReference type="ARBA" id="ARBA00022842"/>
    </source>
</evidence>
<dbReference type="GO" id="GO:0005524">
    <property type="term" value="F:ATP binding"/>
    <property type="evidence" value="ECO:0007669"/>
    <property type="project" value="UniProtKB-UniRule"/>
</dbReference>
<feature type="transmembrane region" description="Helical" evidence="18">
    <location>
        <begin position="174"/>
        <end position="195"/>
    </location>
</feature>
<dbReference type="PANTHER" id="PTHR43520:SF8">
    <property type="entry name" value="P-TYPE CU(+) TRANSPORTER"/>
    <property type="match status" value="1"/>
</dbReference>
<evidence type="ECO:0000256" key="8">
    <source>
        <dbReference type="ARBA" id="ARBA00022737"/>
    </source>
</evidence>
<dbReference type="OrthoDB" id="9813266at2"/>
<dbReference type="Pfam" id="PF00403">
    <property type="entry name" value="HMA"/>
    <property type="match status" value="2"/>
</dbReference>
<dbReference type="InterPro" id="IPR036412">
    <property type="entry name" value="HAD-like_sf"/>
</dbReference>
<dbReference type="InterPro" id="IPR017969">
    <property type="entry name" value="Heavy-metal-associated_CS"/>
</dbReference>
<dbReference type="InterPro" id="IPR008250">
    <property type="entry name" value="ATPase_P-typ_transduc_dom_A_sf"/>
</dbReference>
<protein>
    <recommendedName>
        <fullName evidence="3">P-type Cu(+) transporter</fullName>
        <ecNumber evidence="3">7.2.2.8</ecNumber>
    </recommendedName>
</protein>
<comment type="caution">
    <text evidence="20">The sequence shown here is derived from an EMBL/GenBank/DDBJ whole genome shotgun (WGS) entry which is preliminary data.</text>
</comment>
<keyword evidence="20" id="KW-0378">Hydrolase</keyword>
<dbReference type="InterPro" id="IPR023298">
    <property type="entry name" value="ATPase_P-typ_TM_dom_sf"/>
</dbReference>
<dbReference type="NCBIfam" id="TIGR01525">
    <property type="entry name" value="ATPase-IB_hvy"/>
    <property type="match status" value="1"/>
</dbReference>
<keyword evidence="5 18" id="KW-1003">Cell membrane</keyword>
<keyword evidence="9 18" id="KW-0547">Nucleotide-binding</keyword>
<evidence type="ECO:0000256" key="13">
    <source>
        <dbReference type="ARBA" id="ARBA00022967"/>
    </source>
</evidence>
<dbReference type="RefSeq" id="WP_070932605.1">
    <property type="nucleotide sequence ID" value="NZ_MIPT01000001.1"/>
</dbReference>
<keyword evidence="8" id="KW-0677">Repeat</keyword>
<dbReference type="GO" id="GO:0055070">
    <property type="term" value="P:copper ion homeostasis"/>
    <property type="evidence" value="ECO:0007669"/>
    <property type="project" value="TreeGrafter"/>
</dbReference>
<dbReference type="NCBIfam" id="TIGR01494">
    <property type="entry name" value="ATPase_P-type"/>
    <property type="match status" value="1"/>
</dbReference>
<dbReference type="InterPro" id="IPR001757">
    <property type="entry name" value="P_typ_ATPase"/>
</dbReference>
<evidence type="ECO:0000256" key="6">
    <source>
        <dbReference type="ARBA" id="ARBA00022692"/>
    </source>
</evidence>
<dbReference type="PRINTS" id="PR00119">
    <property type="entry name" value="CATATPASE"/>
</dbReference>
<evidence type="ECO:0000256" key="3">
    <source>
        <dbReference type="ARBA" id="ARBA00012517"/>
    </source>
</evidence>
<feature type="transmembrane region" description="Helical" evidence="18">
    <location>
        <begin position="429"/>
        <end position="451"/>
    </location>
</feature>
<comment type="subcellular location">
    <subcellularLocation>
        <location evidence="1">Cell membrane</location>
        <topology evidence="1">Multi-pass membrane protein</topology>
    </subcellularLocation>
</comment>
<keyword evidence="10" id="KW-0187">Copper transport</keyword>
<dbReference type="Proteomes" id="UP000179467">
    <property type="component" value="Unassembled WGS sequence"/>
</dbReference>
<keyword evidence="11 18" id="KW-0067">ATP-binding</keyword>
<evidence type="ECO:0000256" key="15">
    <source>
        <dbReference type="ARBA" id="ARBA00023008"/>
    </source>
</evidence>
<dbReference type="InterPro" id="IPR027256">
    <property type="entry name" value="P-typ_ATPase_IB"/>
</dbReference>
<dbReference type="InterPro" id="IPR023299">
    <property type="entry name" value="ATPase_P-typ_cyto_dom_N"/>
</dbReference>
<keyword evidence="16" id="KW-0406">Ion transport</keyword>
<evidence type="ECO:0000256" key="1">
    <source>
        <dbReference type="ARBA" id="ARBA00004651"/>
    </source>
</evidence>
<feature type="transmembrane region" description="Helical" evidence="18">
    <location>
        <begin position="798"/>
        <end position="816"/>
    </location>
</feature>
<dbReference type="Pfam" id="PF00122">
    <property type="entry name" value="E1-E2_ATPase"/>
    <property type="match status" value="1"/>
</dbReference>
<dbReference type="EC" id="7.2.2.8" evidence="3"/>
<feature type="domain" description="HMA" evidence="19">
    <location>
        <begin position="82"/>
        <end position="148"/>
    </location>
</feature>
<evidence type="ECO:0000256" key="7">
    <source>
        <dbReference type="ARBA" id="ARBA00022723"/>
    </source>
</evidence>
<dbReference type="GO" id="GO:0060003">
    <property type="term" value="P:copper ion export"/>
    <property type="evidence" value="ECO:0007669"/>
    <property type="project" value="UniProtKB-ARBA"/>
</dbReference>
<dbReference type="GO" id="GO:0140581">
    <property type="term" value="F:P-type monovalent copper transporter activity"/>
    <property type="evidence" value="ECO:0007669"/>
    <property type="project" value="UniProtKB-EC"/>
</dbReference>
<dbReference type="InterPro" id="IPR023214">
    <property type="entry name" value="HAD_sf"/>
</dbReference>
<organism evidence="20 21">
    <name type="scientific">Edaphosphingomonas haloaromaticamans</name>
    <dbReference type="NCBI Taxonomy" id="653954"/>
    <lineage>
        <taxon>Bacteria</taxon>
        <taxon>Pseudomonadati</taxon>
        <taxon>Pseudomonadota</taxon>
        <taxon>Alphaproteobacteria</taxon>
        <taxon>Sphingomonadales</taxon>
        <taxon>Rhizorhabdaceae</taxon>
        <taxon>Edaphosphingomonas</taxon>
    </lineage>
</organism>
<dbReference type="PANTHER" id="PTHR43520">
    <property type="entry name" value="ATP7, ISOFORM B"/>
    <property type="match status" value="1"/>
</dbReference>
<proteinExistence type="inferred from homology"/>
<keyword evidence="17 18" id="KW-0472">Membrane</keyword>
<gene>
    <name evidence="20" type="primary">actP</name>
    <name evidence="20" type="ORF">BHE75_00829</name>
</gene>
<keyword evidence="21" id="KW-1185">Reference proteome</keyword>
<dbReference type="GO" id="GO:0005507">
    <property type="term" value="F:copper ion binding"/>
    <property type="evidence" value="ECO:0007669"/>
    <property type="project" value="InterPro"/>
</dbReference>
<evidence type="ECO:0000256" key="18">
    <source>
        <dbReference type="RuleBase" id="RU362081"/>
    </source>
</evidence>
<dbReference type="SUPFAM" id="SSF81653">
    <property type="entry name" value="Calcium ATPase, transduction domain A"/>
    <property type="match status" value="1"/>
</dbReference>
<dbReference type="PROSITE" id="PS01047">
    <property type="entry name" value="HMA_1"/>
    <property type="match status" value="2"/>
</dbReference>
<keyword evidence="15" id="KW-0186">Copper</keyword>
<dbReference type="PROSITE" id="PS50846">
    <property type="entry name" value="HMA_2"/>
    <property type="match status" value="2"/>
</dbReference>
<accession>A0A1S1HEC9</accession>
<dbReference type="SFLD" id="SFLDG00002">
    <property type="entry name" value="C1.7:_P-type_atpase_like"/>
    <property type="match status" value="1"/>
</dbReference>
<dbReference type="NCBIfam" id="TIGR00003">
    <property type="entry name" value="copper ion binding protein"/>
    <property type="match status" value="2"/>
</dbReference>
<dbReference type="SUPFAM" id="SSF55008">
    <property type="entry name" value="HMA, heavy metal-associated domain"/>
    <property type="match status" value="2"/>
</dbReference>
<dbReference type="Gene3D" id="3.40.50.1000">
    <property type="entry name" value="HAD superfamily/HAD-like"/>
    <property type="match status" value="1"/>
</dbReference>
<keyword evidence="6 18" id="KW-0812">Transmembrane</keyword>
<dbReference type="InterPro" id="IPR059000">
    <property type="entry name" value="ATPase_P-type_domA"/>
</dbReference>
<evidence type="ECO:0000313" key="20">
    <source>
        <dbReference type="EMBL" id="OHT18850.1"/>
    </source>
</evidence>
<dbReference type="SUPFAM" id="SSF56784">
    <property type="entry name" value="HAD-like"/>
    <property type="match status" value="1"/>
</dbReference>
<feature type="transmembrane region" description="Helical" evidence="18">
    <location>
        <begin position="245"/>
        <end position="265"/>
    </location>
</feature>
<evidence type="ECO:0000256" key="16">
    <source>
        <dbReference type="ARBA" id="ARBA00023065"/>
    </source>
</evidence>
<dbReference type="InterPro" id="IPR044492">
    <property type="entry name" value="P_typ_ATPase_HD_dom"/>
</dbReference>
<evidence type="ECO:0000259" key="19">
    <source>
        <dbReference type="PROSITE" id="PS50846"/>
    </source>
</evidence>
<dbReference type="FunFam" id="3.30.70.100:FF:000005">
    <property type="entry name" value="Copper-exporting P-type ATPase A"/>
    <property type="match status" value="2"/>
</dbReference>
<sequence length="849" mass="87911">MATVIPLQREARTGATISIPVEGMTCASCVGHVEKAIGKLPGVASVNVNLATERADVAFTGKPDASAVVRAVEGAGYAVPESAVELGVEGMTCASCVAHVEKALKAVPGVAAATVNLATEKMNVRYLNGVASVEDLEAAIRGAGYEPRRLVAGDASADRERDARQRELANLKRALLIAALLTLPVFVLEMGSHLIPAVHDFVMGTIGMRTSWFLQFALTTAVLFGPGRRFFQKGVPAILRGTPDMNSLVTVGTSAAWGYSVVATLAPQVLPAGTANVYYEAAAVIVTLILLGRYLEAKAKGRTSEAIKRLVGLTPKTARVERDGEVIELPIADVRAGDVVQVRPGEKVPVDGEVTEGSSYVDESMITGEPVPVAKEAGAEVVGGTINKTGAFSFRATKVGADTVLANIIRMVEQAQGSKLPIQAMVDKVTAWFVPAVMGVAALTFLIWLILGPTPALTFALVNAVAVLIIACPCAMGLATPTSIMVGTGRAAEIGVLFRKGEALQTLRDVSVVALDKTGTLTEGRPELTDLTPASGFERDEVLALVAAVEAKSEHPIADAIVLAAEKRGLRVPALQGFEATPGYGVSGTVGGRTVAVGADRYMKKLGLDVAAFADEAARLGSEGKSPLYAAIDGKLAAVIAVADPIKDTTPEAIRALHDLGLKVAMITGDNRATAEAVARQLGIDEVVAEVLPDGKVDAIHHLRDGRRKVAFVGDGINDAPALAEADVGLAIGTGTDVAIESADVVLMSGDLRGVVNAIALSKATIKNIKQNLFWAFAYNAALIPVAAGALYPVSGTLLSPVFAAGAMALSSVFVLSNALRLKTYKPVLAADRGERAAAVAPHARAAAA</sequence>
<name>A0A1S1HEC9_9SPHN</name>
<dbReference type="Gene3D" id="3.30.70.100">
    <property type="match status" value="2"/>
</dbReference>
<keyword evidence="14 18" id="KW-1133">Transmembrane helix</keyword>
<dbReference type="InterPro" id="IPR006121">
    <property type="entry name" value="HMA_dom"/>
</dbReference>
<feature type="transmembrane region" description="Helical" evidence="18">
    <location>
        <begin position="457"/>
        <end position="480"/>
    </location>
</feature>
<evidence type="ECO:0000256" key="5">
    <source>
        <dbReference type="ARBA" id="ARBA00022475"/>
    </source>
</evidence>
<dbReference type="PROSITE" id="PS00154">
    <property type="entry name" value="ATPASE_E1_E2"/>
    <property type="match status" value="1"/>
</dbReference>
<evidence type="ECO:0000256" key="11">
    <source>
        <dbReference type="ARBA" id="ARBA00022840"/>
    </source>
</evidence>
<dbReference type="GO" id="GO:0016887">
    <property type="term" value="F:ATP hydrolysis activity"/>
    <property type="evidence" value="ECO:0007669"/>
    <property type="project" value="InterPro"/>
</dbReference>
<dbReference type="EMBL" id="MIPT01000001">
    <property type="protein sequence ID" value="OHT18850.1"/>
    <property type="molecule type" value="Genomic_DNA"/>
</dbReference>
<keyword evidence="4" id="KW-0813">Transport</keyword>
<evidence type="ECO:0000256" key="14">
    <source>
        <dbReference type="ARBA" id="ARBA00022989"/>
    </source>
</evidence>
<dbReference type="SFLD" id="SFLDS00003">
    <property type="entry name" value="Haloacid_Dehalogenase"/>
    <property type="match status" value="1"/>
</dbReference>
<evidence type="ECO:0000256" key="9">
    <source>
        <dbReference type="ARBA" id="ARBA00022741"/>
    </source>
</evidence>
<feature type="transmembrane region" description="Helical" evidence="18">
    <location>
        <begin position="277"/>
        <end position="295"/>
    </location>
</feature>
<dbReference type="InterPro" id="IPR006122">
    <property type="entry name" value="HMA_Cu_ion-bd"/>
</dbReference>
<dbReference type="SUPFAM" id="SSF81665">
    <property type="entry name" value="Calcium ATPase, transmembrane domain M"/>
    <property type="match status" value="1"/>
</dbReference>
<evidence type="ECO:0000313" key="21">
    <source>
        <dbReference type="Proteomes" id="UP000179467"/>
    </source>
</evidence>
<feature type="domain" description="HMA" evidence="19">
    <location>
        <begin position="15"/>
        <end position="80"/>
    </location>
</feature>
<dbReference type="CDD" id="cd02094">
    <property type="entry name" value="P-type_ATPase_Cu-like"/>
    <property type="match status" value="1"/>
</dbReference>
<dbReference type="FunFam" id="2.70.150.10:FF:000020">
    <property type="entry name" value="Copper-exporting P-type ATPase A"/>
    <property type="match status" value="1"/>
</dbReference>
<dbReference type="Gene3D" id="3.40.1110.10">
    <property type="entry name" value="Calcium-transporting ATPase, cytoplasmic domain N"/>
    <property type="match status" value="1"/>
</dbReference>
<evidence type="ECO:0000256" key="4">
    <source>
        <dbReference type="ARBA" id="ARBA00022448"/>
    </source>
</evidence>
<dbReference type="CDD" id="cd00371">
    <property type="entry name" value="HMA"/>
    <property type="match status" value="2"/>
</dbReference>
<dbReference type="SFLD" id="SFLDF00027">
    <property type="entry name" value="p-type_atpase"/>
    <property type="match status" value="1"/>
</dbReference>
<evidence type="ECO:0000256" key="2">
    <source>
        <dbReference type="ARBA" id="ARBA00006024"/>
    </source>
</evidence>
<comment type="similarity">
    <text evidence="2 18">Belongs to the cation transport ATPase (P-type) (TC 3.A.3) family. Type IB subfamily.</text>
</comment>
<feature type="transmembrane region" description="Helical" evidence="18">
    <location>
        <begin position="201"/>
        <end position="224"/>
    </location>
</feature>
<dbReference type="PRINTS" id="PR00943">
    <property type="entry name" value="CUATPASE"/>
</dbReference>
<feature type="transmembrane region" description="Helical" evidence="18">
    <location>
        <begin position="773"/>
        <end position="792"/>
    </location>
</feature>
<dbReference type="GO" id="GO:0005886">
    <property type="term" value="C:plasma membrane"/>
    <property type="evidence" value="ECO:0007669"/>
    <property type="project" value="UniProtKB-SubCell"/>
</dbReference>
<evidence type="ECO:0000256" key="10">
    <source>
        <dbReference type="ARBA" id="ARBA00022796"/>
    </source>
</evidence>
<dbReference type="AlphaFoldDB" id="A0A1S1HEC9"/>
<keyword evidence="12" id="KW-0460">Magnesium</keyword>
<evidence type="ECO:0000256" key="17">
    <source>
        <dbReference type="ARBA" id="ARBA00023136"/>
    </source>
</evidence>
<keyword evidence="13" id="KW-1278">Translocase</keyword>
<dbReference type="NCBIfam" id="TIGR01511">
    <property type="entry name" value="ATPase-IB1_Cu"/>
    <property type="match status" value="1"/>
</dbReference>